<dbReference type="GO" id="GO:0033554">
    <property type="term" value="P:cellular response to stress"/>
    <property type="evidence" value="ECO:0007669"/>
    <property type="project" value="TreeGrafter"/>
</dbReference>
<dbReference type="GO" id="GO:0008379">
    <property type="term" value="F:thioredoxin peroxidase activity"/>
    <property type="evidence" value="ECO:0007669"/>
    <property type="project" value="TreeGrafter"/>
</dbReference>
<comment type="similarity">
    <text evidence="7 9">Belongs to the peroxiredoxin family. Prx6 subfamily.</text>
</comment>
<dbReference type="InterPro" id="IPR022915">
    <property type="entry name" value="Peroxiredoxin_TDXH"/>
</dbReference>
<evidence type="ECO:0000256" key="10">
    <source>
        <dbReference type="PIRSR" id="PIRSR000239-1"/>
    </source>
</evidence>
<dbReference type="InterPro" id="IPR045020">
    <property type="entry name" value="PRX_1cys"/>
</dbReference>
<feature type="binding site" evidence="9">
    <location>
        <position position="156"/>
    </location>
    <ligand>
        <name>substrate</name>
    </ligand>
</feature>
<keyword evidence="6 9" id="KW-0676">Redox-active center</keyword>
<protein>
    <recommendedName>
        <fullName evidence="9">Peroxiredoxin</fullName>
        <ecNumber evidence="9">1.11.1.24</ecNumber>
    </recommendedName>
    <alternativeName>
        <fullName evidence="9">Thioredoxin-dependent peroxiredoxin</fullName>
    </alternativeName>
</protein>
<evidence type="ECO:0000256" key="5">
    <source>
        <dbReference type="ARBA" id="ARBA00023002"/>
    </source>
</evidence>
<dbReference type="Pfam" id="PF10417">
    <property type="entry name" value="1-cysPrx_C"/>
    <property type="match status" value="1"/>
</dbReference>
<dbReference type="Gene3D" id="3.30.1020.10">
    <property type="entry name" value="Antioxidant, Horf6, Chain A, domain2"/>
    <property type="match status" value="1"/>
</dbReference>
<feature type="compositionally biased region" description="Low complexity" evidence="11">
    <location>
        <begin position="18"/>
        <end position="35"/>
    </location>
</feature>
<gene>
    <name evidence="13" type="ORF">FLX08_34825</name>
</gene>
<dbReference type="HAMAP" id="MF_00401">
    <property type="entry name" value="Peroxiredoxin"/>
    <property type="match status" value="1"/>
</dbReference>
<dbReference type="InterPro" id="IPR019479">
    <property type="entry name" value="Peroxiredoxin_C"/>
</dbReference>
<comment type="miscellaneous">
    <text evidence="9">The active site is a conserved redox-active cysteine residue, the peroxidatic cysteine (C(P)), which makes the nucleophilic attack on the peroxide substrate. The peroxide oxidizes the C(P)-SH to cysteine sulfenic acid (C(P)-SOH), which then reacts with another cysteine residue, the resolving cysteine (C(R)), to form a disulfide bridge. The disulfide is subsequently reduced by an appropriate electron donor to complete the catalytic cycle. In this 1-Cys peroxiredoxin, no C(R) is present and C(P) instead forms a disulfide with a cysteine from another protein or with a small thiol molecule.</text>
</comment>
<dbReference type="RefSeq" id="WP_142624521.1">
    <property type="nucleotide sequence ID" value="NZ_VIRM01000063.1"/>
</dbReference>
<dbReference type="GO" id="GO:0042744">
    <property type="term" value="P:hydrogen peroxide catabolic process"/>
    <property type="evidence" value="ECO:0007669"/>
    <property type="project" value="TreeGrafter"/>
</dbReference>
<feature type="active site" description="Cysteine sulfenic acid (-SOH) intermediate; for peroxidase activity" evidence="10">
    <location>
        <position position="79"/>
    </location>
</feature>
<organism evidence="13 14">
    <name type="scientific">Microbispora hainanensis</name>
    <dbReference type="NCBI Taxonomy" id="568844"/>
    <lineage>
        <taxon>Bacteria</taxon>
        <taxon>Bacillati</taxon>
        <taxon>Actinomycetota</taxon>
        <taxon>Actinomycetes</taxon>
        <taxon>Streptosporangiales</taxon>
        <taxon>Streptosporangiaceae</taxon>
        <taxon>Microbispora</taxon>
    </lineage>
</organism>
<feature type="region of interest" description="Disordered" evidence="11">
    <location>
        <begin position="1"/>
        <end position="39"/>
    </location>
</feature>
<dbReference type="SUPFAM" id="SSF52833">
    <property type="entry name" value="Thioredoxin-like"/>
    <property type="match status" value="1"/>
</dbReference>
<dbReference type="InterPro" id="IPR000866">
    <property type="entry name" value="AhpC/TSA"/>
</dbReference>
<evidence type="ECO:0000259" key="12">
    <source>
        <dbReference type="PROSITE" id="PS51352"/>
    </source>
</evidence>
<evidence type="ECO:0000256" key="11">
    <source>
        <dbReference type="SAM" id="MobiDB-lite"/>
    </source>
</evidence>
<feature type="active site" description="Cysteine sulfenic acid (-SOH) intermediate" evidence="9">
    <location>
        <position position="79"/>
    </location>
</feature>
<comment type="caution">
    <text evidence="9">Lacks conserved residue(s) required for the propagation of feature annotation.</text>
</comment>
<comment type="subunit">
    <text evidence="9">Homodecamer. Pentamer of dimers that assemble into a ring structure.</text>
</comment>
<dbReference type="InterPro" id="IPR036249">
    <property type="entry name" value="Thioredoxin-like_sf"/>
</dbReference>
<evidence type="ECO:0000256" key="6">
    <source>
        <dbReference type="ARBA" id="ARBA00023284"/>
    </source>
</evidence>
<dbReference type="NCBIfam" id="NF009668">
    <property type="entry name" value="PRK13189.1"/>
    <property type="match status" value="1"/>
</dbReference>
<dbReference type="GO" id="GO:0006979">
    <property type="term" value="P:response to oxidative stress"/>
    <property type="evidence" value="ECO:0007669"/>
    <property type="project" value="TreeGrafter"/>
</dbReference>
<evidence type="ECO:0000256" key="8">
    <source>
        <dbReference type="ARBA" id="ARBA00037420"/>
    </source>
</evidence>
<comment type="caution">
    <text evidence="13">The sequence shown here is derived from an EMBL/GenBank/DDBJ whole genome shotgun (WGS) entry which is preliminary data.</text>
</comment>
<name>A0A544YA23_9ACTN</name>
<reference evidence="13 14" key="1">
    <citation type="submission" date="2019-07" db="EMBL/GenBank/DDBJ databases">
        <title>Microbispora hainanensis DSM 45428.</title>
        <authorList>
            <person name="Thawai C."/>
        </authorList>
    </citation>
    <scope>NUCLEOTIDE SEQUENCE [LARGE SCALE GENOMIC DNA]</scope>
    <source>
        <strain evidence="13 14">DSM 45428</strain>
    </source>
</reference>
<keyword evidence="5 9" id="KW-0560">Oxidoreductase</keyword>
<dbReference type="AlphaFoldDB" id="A0A544YA23"/>
<keyword evidence="3 9" id="KW-0575">Peroxidase</keyword>
<dbReference type="GO" id="GO:0045454">
    <property type="term" value="P:cell redox homeostasis"/>
    <property type="evidence" value="ECO:0007669"/>
    <property type="project" value="TreeGrafter"/>
</dbReference>
<dbReference type="Gene3D" id="3.40.30.10">
    <property type="entry name" value="Glutaredoxin"/>
    <property type="match status" value="1"/>
</dbReference>
<dbReference type="Proteomes" id="UP000316541">
    <property type="component" value="Unassembled WGS sequence"/>
</dbReference>
<feature type="domain" description="Thioredoxin" evidence="12">
    <location>
        <begin position="38"/>
        <end position="193"/>
    </location>
</feature>
<evidence type="ECO:0000313" key="14">
    <source>
        <dbReference type="Proteomes" id="UP000316541"/>
    </source>
</evidence>
<evidence type="ECO:0000313" key="13">
    <source>
        <dbReference type="EMBL" id="TQS13619.1"/>
    </source>
</evidence>
<comment type="subcellular location">
    <subcellularLocation>
        <location evidence="9">Cytoplasm</location>
    </subcellularLocation>
</comment>
<dbReference type="GO" id="GO:0005829">
    <property type="term" value="C:cytosol"/>
    <property type="evidence" value="ECO:0007669"/>
    <property type="project" value="TreeGrafter"/>
</dbReference>
<comment type="similarity">
    <text evidence="1">Belongs to the peroxiredoxin family. AhpC/Prx1 subfamily.</text>
</comment>
<feature type="compositionally biased region" description="Low complexity" evidence="11">
    <location>
        <begin position="1"/>
        <end position="11"/>
    </location>
</feature>
<evidence type="ECO:0000256" key="9">
    <source>
        <dbReference type="HAMAP-Rule" id="MF_00401"/>
    </source>
</evidence>
<dbReference type="InterPro" id="IPR024706">
    <property type="entry name" value="Peroxiredoxin_AhpC-typ"/>
</dbReference>
<accession>A0A544YA23</accession>
<comment type="catalytic activity">
    <reaction evidence="9">
        <text>a hydroperoxide + [thioredoxin]-dithiol = an alcohol + [thioredoxin]-disulfide + H2O</text>
        <dbReference type="Rhea" id="RHEA:62620"/>
        <dbReference type="Rhea" id="RHEA-COMP:10698"/>
        <dbReference type="Rhea" id="RHEA-COMP:10700"/>
        <dbReference type="ChEBI" id="CHEBI:15377"/>
        <dbReference type="ChEBI" id="CHEBI:29950"/>
        <dbReference type="ChEBI" id="CHEBI:30879"/>
        <dbReference type="ChEBI" id="CHEBI:35924"/>
        <dbReference type="ChEBI" id="CHEBI:50058"/>
        <dbReference type="EC" id="1.11.1.24"/>
    </reaction>
</comment>
<dbReference type="EC" id="1.11.1.24" evidence="9"/>
<dbReference type="FunFam" id="3.40.30.10:FF:000011">
    <property type="entry name" value="Peroxiredoxin PRX1"/>
    <property type="match status" value="1"/>
</dbReference>
<dbReference type="InterPro" id="IPR013766">
    <property type="entry name" value="Thioredoxin_domain"/>
</dbReference>
<evidence type="ECO:0000256" key="7">
    <source>
        <dbReference type="ARBA" id="ARBA00025719"/>
    </source>
</evidence>
<dbReference type="PIRSF" id="PIRSF000239">
    <property type="entry name" value="AHPC"/>
    <property type="match status" value="1"/>
</dbReference>
<evidence type="ECO:0000256" key="2">
    <source>
        <dbReference type="ARBA" id="ARBA00022490"/>
    </source>
</evidence>
<keyword evidence="2 9" id="KW-0963">Cytoplasm</keyword>
<dbReference type="EMBL" id="VIRM01000063">
    <property type="protein sequence ID" value="TQS13619.1"/>
    <property type="molecule type" value="Genomic_DNA"/>
</dbReference>
<evidence type="ECO:0000256" key="1">
    <source>
        <dbReference type="ARBA" id="ARBA00009796"/>
    </source>
</evidence>
<comment type="function">
    <text evidence="8 9">Thiol-specific peroxidase that catalyzes the reduction of hydrogen peroxide and organic hydroperoxides to water and alcohols, respectively. Plays a role in cell protection against oxidative stress by detoxifying peroxides.</text>
</comment>
<dbReference type="PANTHER" id="PTHR10681">
    <property type="entry name" value="THIOREDOXIN PEROXIDASE"/>
    <property type="match status" value="1"/>
</dbReference>
<proteinExistence type="inferred from homology"/>
<dbReference type="PANTHER" id="PTHR10681:SF128">
    <property type="entry name" value="THIOREDOXIN-DEPENDENT PEROXIDE REDUCTASE, MITOCHONDRIAL"/>
    <property type="match status" value="1"/>
</dbReference>
<dbReference type="InterPro" id="IPR050217">
    <property type="entry name" value="Peroxiredoxin"/>
</dbReference>
<dbReference type="CDD" id="cd03016">
    <property type="entry name" value="PRX_1cys"/>
    <property type="match status" value="1"/>
</dbReference>
<evidence type="ECO:0000256" key="3">
    <source>
        <dbReference type="ARBA" id="ARBA00022559"/>
    </source>
</evidence>
<evidence type="ECO:0000256" key="4">
    <source>
        <dbReference type="ARBA" id="ARBA00022862"/>
    </source>
</evidence>
<dbReference type="PROSITE" id="PS51352">
    <property type="entry name" value="THIOREDOXIN_2"/>
    <property type="match status" value="1"/>
</dbReference>
<dbReference type="Pfam" id="PF00578">
    <property type="entry name" value="AhpC-TSA"/>
    <property type="match status" value="1"/>
</dbReference>
<keyword evidence="4 9" id="KW-0049">Antioxidant</keyword>
<sequence length="246" mass="26160">MTSAVTSGVPAATPPAAPAATPSAAPSAGPGAEPARLPLIGDRAPDFEAESTHGPVRLADYAGRWLVLFSHPADFTPVCTTEFVAFAELADAFAARDVALLANSVDSVYSHLAWTRSIEEKLGVKIPFPVIADLDTRVSRAYGMLHPNMSTTAAVRAVFVIDPQSVVRAILYYPMNAGRMIPEILRLVDALQTSDRDGVSCPANWRPGDDVLLGAPKTQAEVEARLADERLKLVDWYLASLPGRGA</sequence>